<feature type="domain" description="6-phosphogluconate dehydrogenase NADP-binding" evidence="3">
    <location>
        <begin position="6"/>
        <end position="144"/>
    </location>
</feature>
<comment type="similarity">
    <text evidence="1">Belongs to the HIBADH-related family.</text>
</comment>
<keyword evidence="2" id="KW-0560">Oxidoreductase</keyword>
<dbReference type="SUPFAM" id="SSF48179">
    <property type="entry name" value="6-phosphogluconate dehydrogenase C-terminal domain-like"/>
    <property type="match status" value="1"/>
</dbReference>
<proteinExistence type="inferred from homology"/>
<evidence type="ECO:0000256" key="2">
    <source>
        <dbReference type="ARBA" id="ARBA00023002"/>
    </source>
</evidence>
<dbReference type="PANTHER" id="PTHR43580">
    <property type="entry name" value="OXIDOREDUCTASE GLYR1-RELATED"/>
    <property type="match status" value="1"/>
</dbReference>
<dbReference type="RefSeq" id="WP_209668774.1">
    <property type="nucleotide sequence ID" value="NZ_JAGGMS010000001.1"/>
</dbReference>
<name>A0ABS4Q2N6_9PSEU</name>
<protein>
    <submittedName>
        <fullName evidence="5">3-hydroxyisobutyrate dehydrogenase-like beta-hydroxyacid dehydrogenase</fullName>
    </submittedName>
</protein>
<comment type="caution">
    <text evidence="5">The sequence shown here is derived from an EMBL/GenBank/DDBJ whole genome shotgun (WGS) entry which is preliminary data.</text>
</comment>
<reference evidence="5 6" key="1">
    <citation type="submission" date="2021-03" db="EMBL/GenBank/DDBJ databases">
        <title>Sequencing the genomes of 1000 actinobacteria strains.</title>
        <authorList>
            <person name="Klenk H.-P."/>
        </authorList>
    </citation>
    <scope>NUCLEOTIDE SEQUENCE [LARGE SCALE GENOMIC DNA]</scope>
    <source>
        <strain evidence="5 6">DSM 45510</strain>
    </source>
</reference>
<sequence length="287" mass="30174">MRHQAVTVLGLGPMGQAMANVFLDHGYEVTVWNRTPERADDLVAKGAIRAPTVGEAVRAGDLTILSLTDYAAAYAILEQAKDELAGRIFVNLGSATPAEARQAANWLAALGAAHLTGGVLTPPSGIGTPGPVTLYSGPREVLDAHGATLELLTGIDYRGEDPGLAALYYQLEISMFWTALLGYLHATAMARANGISATEFAGTAAKTFAGMTEFFEFYAPRIDAGDHSGDVDRLSMSAASIEHVVRTAGDSGVDATLPTAMLEIVRRGIADGHAGDSFTSLIETLRR</sequence>
<evidence type="ECO:0000313" key="6">
    <source>
        <dbReference type="Proteomes" id="UP000741013"/>
    </source>
</evidence>
<dbReference type="PANTHER" id="PTHR43580:SF2">
    <property type="entry name" value="CYTOKINE-LIKE NUCLEAR FACTOR N-PAC"/>
    <property type="match status" value="1"/>
</dbReference>
<dbReference type="Proteomes" id="UP000741013">
    <property type="component" value="Unassembled WGS sequence"/>
</dbReference>
<dbReference type="Gene3D" id="3.40.50.720">
    <property type="entry name" value="NAD(P)-binding Rossmann-like Domain"/>
    <property type="match status" value="1"/>
</dbReference>
<dbReference type="InterPro" id="IPR008927">
    <property type="entry name" value="6-PGluconate_DH-like_C_sf"/>
</dbReference>
<evidence type="ECO:0000313" key="5">
    <source>
        <dbReference type="EMBL" id="MBP2185954.1"/>
    </source>
</evidence>
<dbReference type="InterPro" id="IPR013328">
    <property type="entry name" value="6PGD_dom2"/>
</dbReference>
<evidence type="ECO:0000259" key="4">
    <source>
        <dbReference type="Pfam" id="PF21761"/>
    </source>
</evidence>
<dbReference type="Gene3D" id="1.10.1040.10">
    <property type="entry name" value="N-(1-d-carboxylethyl)-l-norvaline Dehydrogenase, domain 2"/>
    <property type="match status" value="1"/>
</dbReference>
<dbReference type="EMBL" id="JAGGMS010000001">
    <property type="protein sequence ID" value="MBP2185954.1"/>
    <property type="molecule type" value="Genomic_DNA"/>
</dbReference>
<evidence type="ECO:0000259" key="3">
    <source>
        <dbReference type="Pfam" id="PF03446"/>
    </source>
</evidence>
<dbReference type="Pfam" id="PF21761">
    <property type="entry name" value="RedAm-like_C"/>
    <property type="match status" value="1"/>
</dbReference>
<dbReference type="SUPFAM" id="SSF51735">
    <property type="entry name" value="NAD(P)-binding Rossmann-fold domains"/>
    <property type="match status" value="1"/>
</dbReference>
<gene>
    <name evidence="5" type="ORF">JOM49_007480</name>
</gene>
<dbReference type="InterPro" id="IPR048666">
    <property type="entry name" value="RedAm-like_C"/>
</dbReference>
<organism evidence="5 6">
    <name type="scientific">Amycolatopsis magusensis</name>
    <dbReference type="NCBI Taxonomy" id="882444"/>
    <lineage>
        <taxon>Bacteria</taxon>
        <taxon>Bacillati</taxon>
        <taxon>Actinomycetota</taxon>
        <taxon>Actinomycetes</taxon>
        <taxon>Pseudonocardiales</taxon>
        <taxon>Pseudonocardiaceae</taxon>
        <taxon>Amycolatopsis</taxon>
    </lineage>
</organism>
<accession>A0ABS4Q2N6</accession>
<keyword evidence="6" id="KW-1185">Reference proteome</keyword>
<dbReference type="InterPro" id="IPR006115">
    <property type="entry name" value="6PGDH_NADP-bd"/>
</dbReference>
<dbReference type="PIRSF" id="PIRSF000103">
    <property type="entry name" value="HIBADH"/>
    <property type="match status" value="1"/>
</dbReference>
<dbReference type="InterPro" id="IPR051265">
    <property type="entry name" value="HIBADH-related_NP60_sf"/>
</dbReference>
<dbReference type="InterPro" id="IPR036291">
    <property type="entry name" value="NAD(P)-bd_dom_sf"/>
</dbReference>
<feature type="domain" description="NADPH-dependent reductive aminase-like C-terminal" evidence="4">
    <location>
        <begin position="161"/>
        <end position="287"/>
    </location>
</feature>
<evidence type="ECO:0000256" key="1">
    <source>
        <dbReference type="ARBA" id="ARBA00009080"/>
    </source>
</evidence>
<dbReference type="InterPro" id="IPR015815">
    <property type="entry name" value="HIBADH-related"/>
</dbReference>
<dbReference type="Pfam" id="PF03446">
    <property type="entry name" value="NAD_binding_2"/>
    <property type="match status" value="1"/>
</dbReference>